<dbReference type="AlphaFoldDB" id="A0A2A3TWB6"/>
<protein>
    <submittedName>
        <fullName evidence="1">Uncharacterized protein</fullName>
    </submittedName>
</protein>
<gene>
    <name evidence="1" type="ORF">CNR29_05050</name>
</gene>
<comment type="caution">
    <text evidence="1">The sequence shown here is derived from an EMBL/GenBank/DDBJ whole genome shotgun (WGS) entry which is preliminary data.</text>
</comment>
<name>A0A2A3TWB6_LEVBR</name>
<accession>A0A2A3TWB6</accession>
<evidence type="ECO:0000313" key="2">
    <source>
        <dbReference type="Proteomes" id="UP000217918"/>
    </source>
</evidence>
<dbReference type="RefSeq" id="WP_096109861.1">
    <property type="nucleotide sequence ID" value="NZ_JABRBT010000011.1"/>
</dbReference>
<proteinExistence type="predicted"/>
<dbReference type="Proteomes" id="UP000217918">
    <property type="component" value="Unassembled WGS sequence"/>
</dbReference>
<reference evidence="1 2" key="1">
    <citation type="submission" date="2017-09" db="EMBL/GenBank/DDBJ databases">
        <title>Genome sequence of Lactobacillus brevis D7.</title>
        <authorList>
            <person name="Kwon M.-S."/>
            <person name="Lim S.K."/>
            <person name="Choi H.-J."/>
        </authorList>
    </citation>
    <scope>NUCLEOTIDE SEQUENCE [LARGE SCALE GENOMIC DNA]</scope>
    <source>
        <strain evidence="1 2">D7</strain>
    </source>
</reference>
<sequence>MEIIDKGSHALVTEYSVGDVIRMDNSVCVIVKTPDDTYLKAYLNDGSATGGYGSLKNLYYETHVSGERKVKAAVVIEGEAK</sequence>
<organism evidence="1 2">
    <name type="scientific">Levilactobacillus brevis</name>
    <name type="common">Lactobacillus brevis</name>
    <dbReference type="NCBI Taxonomy" id="1580"/>
    <lineage>
        <taxon>Bacteria</taxon>
        <taxon>Bacillati</taxon>
        <taxon>Bacillota</taxon>
        <taxon>Bacilli</taxon>
        <taxon>Lactobacillales</taxon>
        <taxon>Lactobacillaceae</taxon>
        <taxon>Levilactobacillus</taxon>
    </lineage>
</organism>
<dbReference type="EMBL" id="NVYO01000001">
    <property type="protein sequence ID" value="PBQ23404.1"/>
    <property type="molecule type" value="Genomic_DNA"/>
</dbReference>
<evidence type="ECO:0000313" key="1">
    <source>
        <dbReference type="EMBL" id="PBQ23404.1"/>
    </source>
</evidence>